<dbReference type="EMBL" id="CP007030">
    <property type="protein sequence ID" value="AHF01749.1"/>
    <property type="molecule type" value="Genomic_DNA"/>
</dbReference>
<dbReference type="HOGENOM" id="CLU_147162_7_0_6"/>
<dbReference type="KEGG" id="tao:THIAE_08255"/>
<accession>W0DXQ1</accession>
<evidence type="ECO:0000256" key="1">
    <source>
        <dbReference type="ARBA" id="ARBA00022649"/>
    </source>
</evidence>
<dbReference type="OrthoDB" id="9809155at2"/>
<proteinExistence type="predicted"/>
<keyword evidence="3" id="KW-1185">Reference proteome</keyword>
<reference evidence="2 3" key="1">
    <citation type="submission" date="2013-12" db="EMBL/GenBank/DDBJ databases">
        <authorList>
            <consortium name="DOE Joint Genome Institute"/>
            <person name="Kappler U."/>
            <person name="Huntemann M."/>
            <person name="Han J."/>
            <person name="Chen A."/>
            <person name="Kyrpides N."/>
            <person name="Mavromatis K."/>
            <person name="Markowitz V."/>
            <person name="Palaniappan K."/>
            <person name="Ivanova N."/>
            <person name="Schaumberg A."/>
            <person name="Pati A."/>
            <person name="Liolios K."/>
            <person name="Nordberg H.P."/>
            <person name="Cantor M.N."/>
            <person name="Hua S.X."/>
            <person name="Woyke T."/>
        </authorList>
    </citation>
    <scope>NUCLEOTIDE SEQUENCE [LARGE SCALE GENOMIC DNA]</scope>
    <source>
        <strain evidence="3">AL2</strain>
    </source>
</reference>
<dbReference type="RefSeq" id="WP_006460738.1">
    <property type="nucleotide sequence ID" value="NZ_CP007030.1"/>
</dbReference>
<dbReference type="InterPro" id="IPR007712">
    <property type="entry name" value="RelE/ParE_toxin"/>
</dbReference>
<gene>
    <name evidence="2" type="ORF">THIAE_08255</name>
</gene>
<evidence type="ECO:0000313" key="2">
    <source>
        <dbReference type="EMBL" id="AHF01749.1"/>
    </source>
</evidence>
<dbReference type="InterPro" id="IPR035093">
    <property type="entry name" value="RelE/ParE_toxin_dom_sf"/>
</dbReference>
<evidence type="ECO:0000313" key="3">
    <source>
        <dbReference type="Proteomes" id="UP000005380"/>
    </source>
</evidence>
<protein>
    <submittedName>
        <fullName evidence="2">Plasmid stabilization protein</fullName>
    </submittedName>
</protein>
<dbReference type="Proteomes" id="UP000005380">
    <property type="component" value="Chromosome"/>
</dbReference>
<dbReference type="Gene3D" id="3.30.2310.20">
    <property type="entry name" value="RelE-like"/>
    <property type="match status" value="1"/>
</dbReference>
<keyword evidence="1" id="KW-1277">Toxin-antitoxin system</keyword>
<sequence>MNIVIADSARLTLLETKAYYNQEQPGLGYDFVQEFINALGRIQTQPEAWTPLSKRTRRCLMKRFPYSIIFRIQKTHNQIQIIDLMHQKRQPKTY</sequence>
<dbReference type="AlphaFoldDB" id="W0DXQ1"/>
<organism evidence="2 3">
    <name type="scientific">Thiomicrospira aerophila AL3</name>
    <dbReference type="NCBI Taxonomy" id="717772"/>
    <lineage>
        <taxon>Bacteria</taxon>
        <taxon>Pseudomonadati</taxon>
        <taxon>Pseudomonadota</taxon>
        <taxon>Gammaproteobacteria</taxon>
        <taxon>Thiotrichales</taxon>
        <taxon>Piscirickettsiaceae</taxon>
        <taxon>Thiomicrospira</taxon>
    </lineage>
</organism>
<dbReference type="eggNOG" id="COG3668">
    <property type="taxonomic scope" value="Bacteria"/>
</dbReference>
<name>W0DXQ1_9GAMM</name>
<dbReference type="Pfam" id="PF05016">
    <property type="entry name" value="ParE_toxin"/>
    <property type="match status" value="1"/>
</dbReference>
<dbReference type="STRING" id="717772.THIAE_08255"/>
<dbReference type="InParanoid" id="W0DXQ1"/>